<gene>
    <name evidence="3" type="ORF">AUP44_13090</name>
</gene>
<keyword evidence="1 2" id="KW-0732">Signal</keyword>
<evidence type="ECO:0000313" key="4">
    <source>
        <dbReference type="Proteomes" id="UP000075787"/>
    </source>
</evidence>
<accession>A0A162K3Z9</accession>
<dbReference type="SUPFAM" id="SSF53850">
    <property type="entry name" value="Periplasmic binding protein-like II"/>
    <property type="match status" value="1"/>
</dbReference>
<protein>
    <submittedName>
        <fullName evidence="3">ABC transporter substrate-binding protein</fullName>
    </submittedName>
</protein>
<feature type="chain" id="PRO_5007836323" evidence="2">
    <location>
        <begin position="24"/>
        <end position="366"/>
    </location>
</feature>
<dbReference type="OrthoDB" id="8673316at2"/>
<evidence type="ECO:0000313" key="3">
    <source>
        <dbReference type="EMBL" id="KYO50438.1"/>
    </source>
</evidence>
<dbReference type="PANTHER" id="PTHR30006">
    <property type="entry name" value="THIAMINE-BINDING PERIPLASMIC PROTEIN-RELATED"/>
    <property type="match status" value="1"/>
</dbReference>
<organism evidence="3 4">
    <name type="scientific">Tistrella mobilis</name>
    <dbReference type="NCBI Taxonomy" id="171437"/>
    <lineage>
        <taxon>Bacteria</taxon>
        <taxon>Pseudomonadati</taxon>
        <taxon>Pseudomonadota</taxon>
        <taxon>Alphaproteobacteria</taxon>
        <taxon>Geminicoccales</taxon>
        <taxon>Geminicoccaceae</taxon>
        <taxon>Tistrella</taxon>
    </lineage>
</organism>
<reference evidence="3 4" key="1">
    <citation type="submission" date="2015-12" db="EMBL/GenBank/DDBJ databases">
        <title>Genome sequence of Tistrella mobilis MCCC 1A02139.</title>
        <authorList>
            <person name="Lu L."/>
            <person name="Lai Q."/>
            <person name="Shao Z."/>
            <person name="Qian P."/>
        </authorList>
    </citation>
    <scope>NUCLEOTIDE SEQUENCE [LARGE SCALE GENOMIC DNA]</scope>
    <source>
        <strain evidence="3 4">MCCC 1A02139</strain>
    </source>
</reference>
<dbReference type="AlphaFoldDB" id="A0A162K3Z9"/>
<dbReference type="Pfam" id="PF13416">
    <property type="entry name" value="SBP_bac_8"/>
    <property type="match status" value="1"/>
</dbReference>
<comment type="caution">
    <text evidence="3">The sequence shown here is derived from an EMBL/GenBank/DDBJ whole genome shotgun (WGS) entry which is preliminary data.</text>
</comment>
<feature type="signal peptide" evidence="2">
    <location>
        <begin position="1"/>
        <end position="23"/>
    </location>
</feature>
<dbReference type="InterPro" id="IPR006059">
    <property type="entry name" value="SBP"/>
</dbReference>
<sequence>MIHRMSAIIALAWALLASTPAAALEGETVVFAAPTVETDRLVIHAATDVAAMGPLIRDFQARNPGVTVDYIEYVSNDLQAAAIAACTAGEPLGDLLISPSVDQLLKLANDGCALAHLSPETERVPDWANWRNEVFGFSIEPAVFVYNARLVPEAEVPHTHVELADLLRRRIDRYAGRVGTYDIRVSGIGYLFAFNDARQTTTIFGRLLESLGRASAVVRCCTSEVVAEVAAGRLLIGYNMLGSYAYAAARTDPALRVVVPADYALVLARGALIPAHGVRPDLARRFLDYLLSARGQEVVRNEAFFFSETGPMPAGVAGPRALDDGGIARPIRIGPALLAVQDAAQRRRFIRDWSRSMVEMGVPPAP</sequence>
<evidence type="ECO:0000256" key="1">
    <source>
        <dbReference type="ARBA" id="ARBA00022729"/>
    </source>
</evidence>
<dbReference type="Gene3D" id="3.40.190.10">
    <property type="entry name" value="Periplasmic binding protein-like II"/>
    <property type="match status" value="2"/>
</dbReference>
<name>A0A162K3Z9_9PROT</name>
<proteinExistence type="predicted"/>
<dbReference type="GO" id="GO:0030288">
    <property type="term" value="C:outer membrane-bounded periplasmic space"/>
    <property type="evidence" value="ECO:0007669"/>
    <property type="project" value="TreeGrafter"/>
</dbReference>
<dbReference type="EMBL" id="LPZR01000198">
    <property type="protein sequence ID" value="KYO50438.1"/>
    <property type="molecule type" value="Genomic_DNA"/>
</dbReference>
<evidence type="ECO:0000256" key="2">
    <source>
        <dbReference type="SAM" id="SignalP"/>
    </source>
</evidence>
<dbReference type="PANTHER" id="PTHR30006:SF25">
    <property type="entry name" value="PHOSPHOGLYCERATE TRANSPORT REGULATORY PROTEIN PGTC"/>
    <property type="match status" value="1"/>
</dbReference>
<dbReference type="Proteomes" id="UP000075787">
    <property type="component" value="Unassembled WGS sequence"/>
</dbReference>